<dbReference type="RefSeq" id="WP_156014822.1">
    <property type="nucleotide sequence ID" value="NZ_CP045484.1"/>
</dbReference>
<dbReference type="EMBL" id="JACHFY010000021">
    <property type="protein sequence ID" value="MBB5254686.1"/>
    <property type="molecule type" value="Genomic_DNA"/>
</dbReference>
<dbReference type="SUPFAM" id="SSF51621">
    <property type="entry name" value="Phosphoenolpyruvate/pyruvate domain"/>
    <property type="match status" value="1"/>
</dbReference>
<organism evidence="17 18">
    <name type="scientific">Sulfurisphaera ohwakuensis</name>
    <dbReference type="NCBI Taxonomy" id="69656"/>
    <lineage>
        <taxon>Archaea</taxon>
        <taxon>Thermoproteota</taxon>
        <taxon>Thermoprotei</taxon>
        <taxon>Sulfolobales</taxon>
        <taxon>Sulfolobaceae</taxon>
        <taxon>Sulfurisphaera</taxon>
    </lineage>
</organism>
<evidence type="ECO:0000256" key="12">
    <source>
        <dbReference type="NCBIfam" id="TIGR01064"/>
    </source>
</evidence>
<dbReference type="EMBL" id="CP045484">
    <property type="protein sequence ID" value="QGR17334.1"/>
    <property type="molecule type" value="Genomic_DNA"/>
</dbReference>
<dbReference type="PRINTS" id="PR01050">
    <property type="entry name" value="PYRUVTKNASE"/>
</dbReference>
<dbReference type="PROSITE" id="PS00110">
    <property type="entry name" value="PYRUVATE_KINASE"/>
    <property type="match status" value="1"/>
</dbReference>
<dbReference type="Proteomes" id="UP000582213">
    <property type="component" value="Unassembled WGS sequence"/>
</dbReference>
<evidence type="ECO:0000256" key="8">
    <source>
        <dbReference type="ARBA" id="ARBA00022840"/>
    </source>
</evidence>
<reference evidence="16 19" key="2">
    <citation type="submission" date="2020-08" db="EMBL/GenBank/DDBJ databases">
        <title>Genomic Encyclopedia of Type Strains, Phase IV (KMG-IV): sequencing the most valuable type-strain genomes for metagenomic binning, comparative biology and taxonomic classification.</title>
        <authorList>
            <person name="Goeker M."/>
        </authorList>
    </citation>
    <scope>NUCLEOTIDE SEQUENCE [LARGE SCALE GENOMIC DNA]</scope>
    <source>
        <strain evidence="16 19">DSM 12421</strain>
    </source>
</reference>
<sequence>MFRKTKIIATLGPSSENHIDELVKYVDVIRLNFAHGDKEQHEKYFNLVKNRVPILVDLPGPKLRIGDLGKNMIILKPGDTIEFGTQIPVDDILFFKLIRKGSEVLISDGRIRVKIIEVGKNYAKGLVEEGGILTSRKGINIPDSEVPVGLTDRDLELLKHALEMGTTFIGLSFVTSPEEIRKVKEIVKDLAWIIAKIEKKSALKNLKEIIKEADGVMVARGDLGVEVGLANLPQTQRRIVRLARLYGKPVILATQVLESMVTSPIPTRAEVIDVANSIIQGVDAIMLSDETAMGQYPIDAVRTLHELILSVERSFKPRPPPPLKNIDDAIAYSAVSASNLASSSGIVVYTRTGASALRISRLRPVVPIIVLTQNQRVYKRLKLCYGIYSFISEELNSLDNIVEKSKNVARQVGLKNTIIIIAGGVEEGSTRFLKVEEI</sequence>
<dbReference type="Pfam" id="PF02887">
    <property type="entry name" value="PK_C"/>
    <property type="match status" value="1"/>
</dbReference>
<keyword evidence="18" id="KW-1185">Reference proteome</keyword>
<comment type="similarity">
    <text evidence="2 13">Belongs to the pyruvate kinase family.</text>
</comment>
<evidence type="ECO:0000256" key="3">
    <source>
        <dbReference type="ARBA" id="ARBA00012142"/>
    </source>
</evidence>
<dbReference type="Gene3D" id="3.40.1380.20">
    <property type="entry name" value="Pyruvate kinase, C-terminal domain"/>
    <property type="match status" value="1"/>
</dbReference>
<keyword evidence="11 17" id="KW-0670">Pyruvate</keyword>
<evidence type="ECO:0000256" key="10">
    <source>
        <dbReference type="ARBA" id="ARBA00023152"/>
    </source>
</evidence>
<feature type="domain" description="Pyruvate kinase barrel" evidence="14">
    <location>
        <begin position="3"/>
        <end position="301"/>
    </location>
</feature>
<dbReference type="PANTHER" id="PTHR11817">
    <property type="entry name" value="PYRUVATE KINASE"/>
    <property type="match status" value="1"/>
</dbReference>
<keyword evidence="7 13" id="KW-0418">Kinase</keyword>
<accession>A0A650CHJ9</accession>
<dbReference type="UniPathway" id="UPA00109">
    <property type="reaction ID" value="UER00188"/>
</dbReference>
<evidence type="ECO:0000256" key="9">
    <source>
        <dbReference type="ARBA" id="ARBA00022842"/>
    </source>
</evidence>
<gene>
    <name evidence="17" type="primary">pyk</name>
    <name evidence="17" type="ORF">D1869_09110</name>
    <name evidence="16" type="ORF">HNQ62_002460</name>
</gene>
<dbReference type="GO" id="GO:0016301">
    <property type="term" value="F:kinase activity"/>
    <property type="evidence" value="ECO:0007669"/>
    <property type="project" value="UniProtKB-KW"/>
</dbReference>
<evidence type="ECO:0000313" key="16">
    <source>
        <dbReference type="EMBL" id="MBB5254686.1"/>
    </source>
</evidence>
<dbReference type="InterPro" id="IPR011037">
    <property type="entry name" value="Pyrv_Knase-like_insert_dom_sf"/>
</dbReference>
<evidence type="ECO:0000313" key="19">
    <source>
        <dbReference type="Proteomes" id="UP000582213"/>
    </source>
</evidence>
<feature type="domain" description="Pyruvate kinase C-terminal" evidence="15">
    <location>
        <begin position="328"/>
        <end position="435"/>
    </location>
</feature>
<dbReference type="GeneID" id="42801400"/>
<keyword evidence="6" id="KW-0547">Nucleotide-binding</keyword>
<dbReference type="EC" id="2.7.1.40" evidence="3 12"/>
<dbReference type="SUPFAM" id="SSF50800">
    <property type="entry name" value="PK beta-barrel domain-like"/>
    <property type="match status" value="1"/>
</dbReference>
<evidence type="ECO:0000313" key="17">
    <source>
        <dbReference type="EMBL" id="QGR17334.1"/>
    </source>
</evidence>
<evidence type="ECO:0000256" key="4">
    <source>
        <dbReference type="ARBA" id="ARBA00022679"/>
    </source>
</evidence>
<dbReference type="AlphaFoldDB" id="A0A650CHJ9"/>
<protein>
    <recommendedName>
        <fullName evidence="3 12">Pyruvate kinase</fullName>
        <ecNumber evidence="3 12">2.7.1.40</ecNumber>
    </recommendedName>
</protein>
<evidence type="ECO:0000256" key="11">
    <source>
        <dbReference type="ARBA" id="ARBA00023317"/>
    </source>
</evidence>
<dbReference type="Pfam" id="PF00224">
    <property type="entry name" value="PK"/>
    <property type="match status" value="1"/>
</dbReference>
<keyword evidence="8" id="KW-0067">ATP-binding</keyword>
<proteinExistence type="inferred from homology"/>
<dbReference type="GO" id="GO:0004743">
    <property type="term" value="F:pyruvate kinase activity"/>
    <property type="evidence" value="ECO:0007669"/>
    <property type="project" value="UniProtKB-UniRule"/>
</dbReference>
<evidence type="ECO:0000313" key="18">
    <source>
        <dbReference type="Proteomes" id="UP000427373"/>
    </source>
</evidence>
<dbReference type="GO" id="GO:0030955">
    <property type="term" value="F:potassium ion binding"/>
    <property type="evidence" value="ECO:0007669"/>
    <property type="project" value="UniProtKB-UniRule"/>
</dbReference>
<keyword evidence="5" id="KW-0479">Metal-binding</keyword>
<keyword evidence="9 13" id="KW-0460">Magnesium</keyword>
<dbReference type="Gene3D" id="3.20.20.60">
    <property type="entry name" value="Phosphoenolpyruvate-binding domains"/>
    <property type="match status" value="1"/>
</dbReference>
<dbReference type="InterPro" id="IPR040442">
    <property type="entry name" value="Pyrv_kinase-like_dom_sf"/>
</dbReference>
<evidence type="ECO:0000256" key="13">
    <source>
        <dbReference type="RuleBase" id="RU000504"/>
    </source>
</evidence>
<dbReference type="KEGG" id="soh:D1869_09110"/>
<dbReference type="GO" id="GO:0000287">
    <property type="term" value="F:magnesium ion binding"/>
    <property type="evidence" value="ECO:0007669"/>
    <property type="project" value="UniProtKB-UniRule"/>
</dbReference>
<evidence type="ECO:0000256" key="2">
    <source>
        <dbReference type="ARBA" id="ARBA00008663"/>
    </source>
</evidence>
<dbReference type="InterPro" id="IPR018209">
    <property type="entry name" value="Pyrv_Knase_AS"/>
</dbReference>
<dbReference type="InterPro" id="IPR015806">
    <property type="entry name" value="Pyrv_Knase_insert_dom_sf"/>
</dbReference>
<comment type="catalytic activity">
    <reaction evidence="13">
        <text>pyruvate + ATP = phosphoenolpyruvate + ADP + H(+)</text>
        <dbReference type="Rhea" id="RHEA:18157"/>
        <dbReference type="ChEBI" id="CHEBI:15361"/>
        <dbReference type="ChEBI" id="CHEBI:15378"/>
        <dbReference type="ChEBI" id="CHEBI:30616"/>
        <dbReference type="ChEBI" id="CHEBI:58702"/>
        <dbReference type="ChEBI" id="CHEBI:456216"/>
        <dbReference type="EC" id="2.7.1.40"/>
    </reaction>
</comment>
<keyword evidence="10 13" id="KW-0324">Glycolysis</keyword>
<evidence type="ECO:0000259" key="14">
    <source>
        <dbReference type="Pfam" id="PF00224"/>
    </source>
</evidence>
<keyword evidence="4 13" id="KW-0808">Transferase</keyword>
<evidence type="ECO:0000256" key="7">
    <source>
        <dbReference type="ARBA" id="ARBA00022777"/>
    </source>
</evidence>
<dbReference type="InterPro" id="IPR015795">
    <property type="entry name" value="Pyrv_Knase_C"/>
</dbReference>
<evidence type="ECO:0000256" key="1">
    <source>
        <dbReference type="ARBA" id="ARBA00004997"/>
    </source>
</evidence>
<dbReference type="InterPro" id="IPR015793">
    <property type="entry name" value="Pyrv_Knase_brl"/>
</dbReference>
<dbReference type="NCBIfam" id="TIGR01064">
    <property type="entry name" value="pyruv_kin"/>
    <property type="match status" value="1"/>
</dbReference>
<evidence type="ECO:0000256" key="5">
    <source>
        <dbReference type="ARBA" id="ARBA00022723"/>
    </source>
</evidence>
<evidence type="ECO:0000259" key="15">
    <source>
        <dbReference type="Pfam" id="PF02887"/>
    </source>
</evidence>
<dbReference type="InterPro" id="IPR036918">
    <property type="entry name" value="Pyrv_Knase_C_sf"/>
</dbReference>
<evidence type="ECO:0000256" key="6">
    <source>
        <dbReference type="ARBA" id="ARBA00022741"/>
    </source>
</evidence>
<reference evidence="17 18" key="1">
    <citation type="submission" date="2019-10" db="EMBL/GenBank/DDBJ databases">
        <title>Genome Sequences from Six Type Strain Members of the Archaeal Family Sulfolobaceae: Acidianus ambivalens, Acidianus infernus, Metallosphaera prunae, Stygiolobus azoricus, Sulfolobus metallicus, and Sulfurisphaera ohwakuensis.</title>
        <authorList>
            <person name="Counts J.A."/>
            <person name="Kelly R.M."/>
        </authorList>
    </citation>
    <scope>NUCLEOTIDE SEQUENCE [LARGE SCALE GENOMIC DNA]</scope>
    <source>
        <strain evidence="17 18">TA-1</strain>
    </source>
</reference>
<comment type="pathway">
    <text evidence="1 13">Carbohydrate degradation; glycolysis; pyruvate from D-glyceraldehyde 3-phosphate: step 5/5.</text>
</comment>
<dbReference type="GO" id="GO:0005524">
    <property type="term" value="F:ATP binding"/>
    <property type="evidence" value="ECO:0007669"/>
    <property type="project" value="UniProtKB-KW"/>
</dbReference>
<name>A0A650CHJ9_SULOH</name>
<dbReference type="InterPro" id="IPR001697">
    <property type="entry name" value="Pyr_Knase"/>
</dbReference>
<dbReference type="Proteomes" id="UP000427373">
    <property type="component" value="Chromosome"/>
</dbReference>
<dbReference type="SUPFAM" id="SSF52935">
    <property type="entry name" value="PK C-terminal domain-like"/>
    <property type="match status" value="1"/>
</dbReference>
<dbReference type="Gene3D" id="2.40.33.10">
    <property type="entry name" value="PK beta-barrel domain-like"/>
    <property type="match status" value="1"/>
</dbReference>
<dbReference type="InterPro" id="IPR015813">
    <property type="entry name" value="Pyrv/PenolPyrv_kinase-like_dom"/>
</dbReference>
<dbReference type="OrthoDB" id="56298at2157"/>